<dbReference type="Proteomes" id="UP000224303">
    <property type="component" value="Unassembled WGS sequence"/>
</dbReference>
<organism evidence="1 5">
    <name type="scientific">Enterococcus faecium</name>
    <name type="common">Streptococcus faecium</name>
    <dbReference type="NCBI Taxonomy" id="1352"/>
    <lineage>
        <taxon>Bacteria</taxon>
        <taxon>Bacillati</taxon>
        <taxon>Bacillota</taxon>
        <taxon>Bacilli</taxon>
        <taxon>Lactobacillales</taxon>
        <taxon>Enterococcaceae</taxon>
        <taxon>Enterococcus</taxon>
    </lineage>
</organism>
<dbReference type="AlphaFoldDB" id="A0A1M2WUP9"/>
<dbReference type="EMBL" id="PCGC01000010">
    <property type="protein sequence ID" value="PHL21875.1"/>
    <property type="molecule type" value="Genomic_DNA"/>
</dbReference>
<dbReference type="Proteomes" id="UP000249070">
    <property type="component" value="Unassembled WGS sequence"/>
</dbReference>
<evidence type="ECO:0000313" key="7">
    <source>
        <dbReference type="Proteomes" id="UP000249070"/>
    </source>
</evidence>
<evidence type="ECO:0000313" key="6">
    <source>
        <dbReference type="Proteomes" id="UP000224303"/>
    </source>
</evidence>
<dbReference type="EMBL" id="QHGU01000031">
    <property type="protein sequence ID" value="PZM55738.1"/>
    <property type="molecule type" value="Genomic_DNA"/>
</dbReference>
<evidence type="ECO:0000313" key="2">
    <source>
        <dbReference type="EMBL" id="PHL21875.1"/>
    </source>
</evidence>
<reference evidence="4 8" key="3">
    <citation type="submission" date="2017-12" db="EMBL/GenBank/DDBJ databases">
        <title>A pool of 800 enterococci isolated from chicken carcass rinse samples from New Zealand.</title>
        <authorList>
            <person name="Zhang J."/>
            <person name="Rogers L."/>
            <person name="Midwinter A."/>
            <person name="French N."/>
        </authorList>
    </citation>
    <scope>NUCLEOTIDE SEQUENCE [LARGE SCALE GENOMIC DNA]</scope>
    <source>
        <strain evidence="4 8">EN697</strain>
    </source>
</reference>
<evidence type="ECO:0000313" key="1">
    <source>
        <dbReference type="EMBL" id="OOL80256.1"/>
    </source>
</evidence>
<gene>
    <name evidence="1" type="ORF">B1P95_12000</name>
    <name evidence="2" type="ORF">CQR37_06220</name>
    <name evidence="4" type="ORF">CYQ77_08175</name>
    <name evidence="3" type="ORF">DKP91_07665</name>
</gene>
<evidence type="ECO:0000313" key="4">
    <source>
        <dbReference type="EMBL" id="RXU87585.1"/>
    </source>
</evidence>
<dbReference type="Proteomes" id="UP000191171">
    <property type="component" value="Unassembled WGS sequence"/>
</dbReference>
<dbReference type="EMBL" id="MVGJ01000078">
    <property type="protein sequence ID" value="OOL80256.1"/>
    <property type="molecule type" value="Genomic_DNA"/>
</dbReference>
<evidence type="ECO:0000313" key="3">
    <source>
        <dbReference type="EMBL" id="PZM55738.1"/>
    </source>
</evidence>
<evidence type="ECO:0000313" key="8">
    <source>
        <dbReference type="Proteomes" id="UP000289562"/>
    </source>
</evidence>
<evidence type="ECO:0000313" key="5">
    <source>
        <dbReference type="Proteomes" id="UP000191171"/>
    </source>
</evidence>
<reference evidence="1 5" key="1">
    <citation type="submission" date="2017-02" db="EMBL/GenBank/DDBJ databases">
        <title>Clonality and virulence of isolates of VRE in Hematopoietic Stem Cell Transplanted (HSCT) patients.</title>
        <authorList>
            <person name="Marchi A.P."/>
            <person name="Martins R.C."/>
            <person name="Marie S.K."/>
            <person name="Levin A.S."/>
            <person name="Costa S.F."/>
        </authorList>
    </citation>
    <scope>NUCLEOTIDE SEQUENCE [LARGE SCALE GENOMIC DNA]</scope>
    <source>
        <strain evidence="1 5">LIM1759</strain>
    </source>
</reference>
<sequence>MVVLTIADTSDLVYLLYNNGEQLNTYISILAIAFRKRSILLMKYIQNKMPIQLSERGCAGNFPADSP</sequence>
<comment type="caution">
    <text evidence="1">The sequence shown here is derived from an EMBL/GenBank/DDBJ whole genome shotgun (WGS) entry which is preliminary data.</text>
</comment>
<dbReference type="Proteomes" id="UP000289562">
    <property type="component" value="Unassembled WGS sequence"/>
</dbReference>
<name>A0A1M2WUP9_ENTFC</name>
<proteinExistence type="predicted"/>
<reference evidence="2 6" key="2">
    <citation type="submission" date="2017-10" db="EMBL/GenBank/DDBJ databases">
        <title>Draft genomes of the Enterococcus faecium isolated from human feces before and after Helicobacter pylori eradication therapy.</title>
        <authorList>
            <person name="Prianichniikov N.A."/>
            <person name="Glushchenko O.E."/>
            <person name="Malakhova M.V."/>
        </authorList>
    </citation>
    <scope>NUCLEOTIDE SEQUENCE [LARGE SCALE GENOMIC DNA]</scope>
    <source>
        <strain evidence="2 6">Hp_5-7</strain>
    </source>
</reference>
<protein>
    <submittedName>
        <fullName evidence="1">Uncharacterized protein</fullName>
    </submittedName>
</protein>
<reference evidence="3 7" key="4">
    <citation type="submission" date="2018-05" db="EMBL/GenBank/DDBJ databases">
        <title>Vancomycin-resistant Enterococcus faecium strain from Chelyabinsk, Russia.</title>
        <authorList>
            <person name="Gostev V."/>
            <person name="Goncharov A."/>
            <person name="Kolodzhieva V."/>
            <person name="Suvorov A."/>
            <person name="Sidorenko S."/>
            <person name="Zueva L."/>
        </authorList>
    </citation>
    <scope>NUCLEOTIDE SEQUENCE [LARGE SCALE GENOMIC DNA]</scope>
    <source>
        <strain evidence="3 7">20</strain>
    </source>
</reference>
<dbReference type="EMBL" id="PJVH01000022">
    <property type="protein sequence ID" value="RXU87585.1"/>
    <property type="molecule type" value="Genomic_DNA"/>
</dbReference>
<accession>A0A1M2WUP9</accession>